<keyword evidence="4 6" id="KW-0560">Oxidoreductase</keyword>
<evidence type="ECO:0000259" key="9">
    <source>
        <dbReference type="Pfam" id="PF10590"/>
    </source>
</evidence>
<evidence type="ECO:0000259" key="8">
    <source>
        <dbReference type="Pfam" id="PF01243"/>
    </source>
</evidence>
<comment type="caution">
    <text evidence="10">The sequence shown here is derived from an EMBL/GenBank/DDBJ whole genome shotgun (WGS) entry which is preliminary data.</text>
</comment>
<dbReference type="PANTHER" id="PTHR10851:SF0">
    <property type="entry name" value="PYRIDOXINE-5'-PHOSPHATE OXIDASE"/>
    <property type="match status" value="1"/>
</dbReference>
<dbReference type="GO" id="GO:0008615">
    <property type="term" value="P:pyridoxine biosynthetic process"/>
    <property type="evidence" value="ECO:0007669"/>
    <property type="project" value="UniProtKB-UniRule"/>
</dbReference>
<dbReference type="InterPro" id="IPR012349">
    <property type="entry name" value="Split_barrel_FMN-bd"/>
</dbReference>
<feature type="binding site" evidence="6">
    <location>
        <position position="119"/>
    </location>
    <ligand>
        <name>substrate</name>
    </ligand>
</feature>
<accession>A0A506U5T0</accession>
<keyword evidence="2 6" id="KW-0285">Flavoprotein</keyword>
<feature type="domain" description="Pyridoxine 5'-phosphate oxidase dimerisation C-terminal" evidence="9">
    <location>
        <begin position="164"/>
        <end position="206"/>
    </location>
</feature>
<comment type="subunit">
    <text evidence="6">Homodimer.</text>
</comment>
<dbReference type="InterPro" id="IPR019740">
    <property type="entry name" value="Pyridox_Oxase_CS"/>
</dbReference>
<feature type="binding site" evidence="6 7">
    <location>
        <begin position="53"/>
        <end position="58"/>
    </location>
    <ligand>
        <name>FMN</name>
        <dbReference type="ChEBI" id="CHEBI:58210"/>
    </ligand>
</feature>
<dbReference type="EMBL" id="VHLH01000014">
    <property type="protein sequence ID" value="TPW28716.1"/>
    <property type="molecule type" value="Genomic_DNA"/>
</dbReference>
<feature type="binding site" evidence="6 7">
    <location>
        <position position="75"/>
    </location>
    <ligand>
        <name>FMN</name>
        <dbReference type="ChEBI" id="CHEBI:58210"/>
    </ligand>
</feature>
<evidence type="ECO:0000256" key="7">
    <source>
        <dbReference type="PIRSR" id="PIRSR000190-2"/>
    </source>
</evidence>
<organism evidence="10 11">
    <name type="scientific">Pararhizobium mangrovi</name>
    <dbReference type="NCBI Taxonomy" id="2590452"/>
    <lineage>
        <taxon>Bacteria</taxon>
        <taxon>Pseudomonadati</taxon>
        <taxon>Pseudomonadota</taxon>
        <taxon>Alphaproteobacteria</taxon>
        <taxon>Hyphomicrobiales</taxon>
        <taxon>Rhizobiaceae</taxon>
        <taxon>Rhizobium/Agrobacterium group</taxon>
        <taxon>Pararhizobium</taxon>
    </lineage>
</organism>
<proteinExistence type="inferred from homology"/>
<comment type="catalytic activity">
    <reaction evidence="6">
        <text>pyridoxamine 5'-phosphate + O2 + H2O = pyridoxal 5'-phosphate + H2O2 + NH4(+)</text>
        <dbReference type="Rhea" id="RHEA:15817"/>
        <dbReference type="ChEBI" id="CHEBI:15377"/>
        <dbReference type="ChEBI" id="CHEBI:15379"/>
        <dbReference type="ChEBI" id="CHEBI:16240"/>
        <dbReference type="ChEBI" id="CHEBI:28938"/>
        <dbReference type="ChEBI" id="CHEBI:58451"/>
        <dbReference type="ChEBI" id="CHEBI:597326"/>
        <dbReference type="EC" id="1.4.3.5"/>
    </reaction>
</comment>
<evidence type="ECO:0000256" key="3">
    <source>
        <dbReference type="ARBA" id="ARBA00022643"/>
    </source>
</evidence>
<dbReference type="SUPFAM" id="SSF50475">
    <property type="entry name" value="FMN-binding split barrel"/>
    <property type="match status" value="1"/>
</dbReference>
<feature type="domain" description="Pyridoxamine 5'-phosphate oxidase N-terminal" evidence="8">
    <location>
        <begin position="27"/>
        <end position="151"/>
    </location>
</feature>
<comment type="catalytic activity">
    <reaction evidence="6">
        <text>pyridoxine 5'-phosphate + O2 = pyridoxal 5'-phosphate + H2O2</text>
        <dbReference type="Rhea" id="RHEA:15149"/>
        <dbReference type="ChEBI" id="CHEBI:15379"/>
        <dbReference type="ChEBI" id="CHEBI:16240"/>
        <dbReference type="ChEBI" id="CHEBI:58589"/>
        <dbReference type="ChEBI" id="CHEBI:597326"/>
        <dbReference type="EC" id="1.4.3.5"/>
    </reaction>
</comment>
<evidence type="ECO:0000313" key="10">
    <source>
        <dbReference type="EMBL" id="TPW28716.1"/>
    </source>
</evidence>
<dbReference type="RefSeq" id="WP_141166729.1">
    <property type="nucleotide sequence ID" value="NZ_VHLH01000014.1"/>
</dbReference>
<dbReference type="InterPro" id="IPR011576">
    <property type="entry name" value="Pyridox_Oxase_N"/>
</dbReference>
<dbReference type="PROSITE" id="PS01064">
    <property type="entry name" value="PYRIDOX_OXIDASE"/>
    <property type="match status" value="1"/>
</dbReference>
<keyword evidence="5 6" id="KW-0664">Pyridoxine biosynthesis</keyword>
<dbReference type="Proteomes" id="UP000320314">
    <property type="component" value="Unassembled WGS sequence"/>
</dbReference>
<dbReference type="NCBIfam" id="NF004231">
    <property type="entry name" value="PRK05679.1"/>
    <property type="match status" value="1"/>
</dbReference>
<feature type="binding site" evidence="6">
    <location>
        <position position="123"/>
    </location>
    <ligand>
        <name>substrate</name>
    </ligand>
</feature>
<evidence type="ECO:0000313" key="11">
    <source>
        <dbReference type="Proteomes" id="UP000320314"/>
    </source>
</evidence>
<dbReference type="OrthoDB" id="9780392at2"/>
<feature type="binding site" evidence="6">
    <location>
        <begin position="183"/>
        <end position="185"/>
    </location>
    <ligand>
        <name>substrate</name>
    </ligand>
</feature>
<dbReference type="GO" id="GO:0004733">
    <property type="term" value="F:pyridoxamine phosphate oxidase activity"/>
    <property type="evidence" value="ECO:0007669"/>
    <property type="project" value="UniProtKB-UniRule"/>
</dbReference>
<evidence type="ECO:0000256" key="4">
    <source>
        <dbReference type="ARBA" id="ARBA00023002"/>
    </source>
</evidence>
<feature type="binding site" evidence="6 7">
    <location>
        <position position="97"/>
    </location>
    <ligand>
        <name>FMN</name>
        <dbReference type="ChEBI" id="CHEBI:58210"/>
    </ligand>
</feature>
<dbReference type="Pfam" id="PF01243">
    <property type="entry name" value="PNPOx_N"/>
    <property type="match status" value="1"/>
</dbReference>
<comment type="similarity">
    <text evidence="1 6">Belongs to the pyridoxamine 5'-phosphate oxidase family.</text>
</comment>
<name>A0A506U5T0_9HYPH</name>
<evidence type="ECO:0000256" key="5">
    <source>
        <dbReference type="ARBA" id="ARBA00023096"/>
    </source>
</evidence>
<keyword evidence="3 6" id="KW-0288">FMN</keyword>
<comment type="pathway">
    <text evidence="6">Cofactor metabolism; pyridoxal 5'-phosphate salvage; pyridoxal 5'-phosphate from pyridoxine 5'-phosphate: step 1/1.</text>
</comment>
<feature type="binding site" evidence="6">
    <location>
        <position position="115"/>
    </location>
    <ligand>
        <name>substrate</name>
    </ligand>
</feature>
<dbReference type="NCBIfam" id="TIGR00558">
    <property type="entry name" value="pdxH"/>
    <property type="match status" value="1"/>
</dbReference>
<evidence type="ECO:0000256" key="6">
    <source>
        <dbReference type="HAMAP-Rule" id="MF_01629"/>
    </source>
</evidence>
<evidence type="ECO:0000256" key="1">
    <source>
        <dbReference type="ARBA" id="ARBA00007301"/>
    </source>
</evidence>
<dbReference type="AlphaFoldDB" id="A0A506U5T0"/>
<reference evidence="10 11" key="1">
    <citation type="submission" date="2019-06" db="EMBL/GenBank/DDBJ databases">
        <authorList>
            <person name="Li M."/>
        </authorList>
    </citation>
    <scope>NUCLEOTIDE SEQUENCE [LARGE SCALE GENOMIC DNA]</scope>
    <source>
        <strain evidence="10 11">BGMRC6574</strain>
    </source>
</reference>
<dbReference type="UniPathway" id="UPA01068">
    <property type="reaction ID" value="UER00304"/>
</dbReference>
<comment type="caution">
    <text evidence="6">Lacks conserved residue(s) required for the propagation of feature annotation.</text>
</comment>
<feature type="binding site" evidence="6 7">
    <location>
        <begin position="68"/>
        <end position="69"/>
    </location>
    <ligand>
        <name>FMN</name>
        <dbReference type="ChEBI" id="CHEBI:58210"/>
    </ligand>
</feature>
<protein>
    <recommendedName>
        <fullName evidence="6">Pyridoxine/pyridoxamine 5'-phosphate oxidase</fullName>
        <ecNumber evidence="6">1.4.3.5</ecNumber>
    </recommendedName>
    <alternativeName>
        <fullName evidence="6">PNP/PMP oxidase</fullName>
        <shortName evidence="6">PNPOx</shortName>
    </alternativeName>
    <alternativeName>
        <fullName evidence="6">Pyridoxal 5'-phosphate synthase</fullName>
    </alternativeName>
</protein>
<comment type="cofactor">
    <cofactor evidence="6 7">
        <name>FMN</name>
        <dbReference type="ChEBI" id="CHEBI:58210"/>
    </cofactor>
    <text evidence="6 7">Binds 1 FMN per subunit.</text>
</comment>
<feature type="binding site" evidence="6 7">
    <location>
        <position position="177"/>
    </location>
    <ligand>
        <name>FMN</name>
        <dbReference type="ChEBI" id="CHEBI:58210"/>
    </ligand>
</feature>
<dbReference type="EC" id="1.4.3.5" evidence="6"/>
<gene>
    <name evidence="6 10" type="primary">pdxH</name>
    <name evidence="10" type="ORF">FJU11_09095</name>
</gene>
<dbReference type="Gene3D" id="2.30.110.10">
    <property type="entry name" value="Electron Transport, Fmn-binding Protein, Chain A"/>
    <property type="match status" value="1"/>
</dbReference>
<comment type="pathway">
    <text evidence="6">Cofactor metabolism; pyridoxal 5'-phosphate salvage; pyridoxal 5'-phosphate from pyridoxamine 5'-phosphate: step 1/1.</text>
</comment>
<feature type="binding site" evidence="6">
    <location>
        <position position="58"/>
    </location>
    <ligand>
        <name>substrate</name>
    </ligand>
</feature>
<dbReference type="PANTHER" id="PTHR10851">
    <property type="entry name" value="PYRIDOXINE-5-PHOSPHATE OXIDASE"/>
    <property type="match status" value="1"/>
</dbReference>
<dbReference type="InterPro" id="IPR019576">
    <property type="entry name" value="Pyridoxamine_oxidase_dimer_C"/>
</dbReference>
<keyword evidence="11" id="KW-1185">Reference proteome</keyword>
<feature type="binding site" evidence="6 7">
    <location>
        <position position="187"/>
    </location>
    <ligand>
        <name>FMN</name>
        <dbReference type="ChEBI" id="CHEBI:58210"/>
    </ligand>
</feature>
<dbReference type="Pfam" id="PF10590">
    <property type="entry name" value="PNP_phzG_C"/>
    <property type="match status" value="1"/>
</dbReference>
<dbReference type="PIRSF" id="PIRSF000190">
    <property type="entry name" value="Pyd_amn-ph_oxd"/>
    <property type="match status" value="1"/>
</dbReference>
<evidence type="ECO:0000256" key="2">
    <source>
        <dbReference type="ARBA" id="ARBA00022630"/>
    </source>
</evidence>
<dbReference type="GO" id="GO:0010181">
    <property type="term" value="F:FMN binding"/>
    <property type="evidence" value="ECO:0007669"/>
    <property type="project" value="UniProtKB-UniRule"/>
</dbReference>
<comment type="function">
    <text evidence="6">Catalyzes the oxidation of either pyridoxine 5'-phosphate (PNP) or pyridoxamine 5'-phosphate (PMP) into pyridoxal 5'-phosphate (PLP).</text>
</comment>
<sequence>MPEPSLTGDDFTQADEPVALFERWLKDAEESEPNDPSAVALSTVDADGLPDVRMVLLKAYDQRGFVFYTNFESAKGLQLLSTGKAAMCFHWKSRRRQVRLRGRVEEVTKAEADAYFASRARGSRIGAWASAQSRPLEKRSVLEDAVAELEKQYPEGEVPRPPHWSGFRIVPVQIEFWQDGAYRLHDRIVFSRGDENEEWTKQRLYP</sequence>
<feature type="binding site" evidence="6 7">
    <location>
        <begin position="132"/>
        <end position="133"/>
    </location>
    <ligand>
        <name>FMN</name>
        <dbReference type="ChEBI" id="CHEBI:58210"/>
    </ligand>
</feature>
<dbReference type="InterPro" id="IPR000659">
    <property type="entry name" value="Pyridox_Oxase"/>
</dbReference>
<dbReference type="HAMAP" id="MF_01629">
    <property type="entry name" value="PdxH"/>
    <property type="match status" value="1"/>
</dbReference>